<evidence type="ECO:0000256" key="6">
    <source>
        <dbReference type="ARBA" id="ARBA00023136"/>
    </source>
</evidence>
<evidence type="ECO:0000256" key="9">
    <source>
        <dbReference type="SAM" id="Phobius"/>
    </source>
</evidence>
<evidence type="ECO:0000256" key="7">
    <source>
        <dbReference type="ARBA" id="ARBA00037964"/>
    </source>
</evidence>
<keyword evidence="6 9" id="KW-0472">Membrane</keyword>
<dbReference type="AlphaFoldDB" id="K9FA45"/>
<dbReference type="GeneID" id="26236400"/>
<evidence type="ECO:0000256" key="1">
    <source>
        <dbReference type="ARBA" id="ARBA00004323"/>
    </source>
</evidence>
<dbReference type="InterPro" id="IPR036291">
    <property type="entry name" value="NAD(P)-bd_dom_sf"/>
</dbReference>
<dbReference type="InterPro" id="IPR052086">
    <property type="entry name" value="Mannan_Polymerase_Subunit"/>
</dbReference>
<feature type="transmembrane region" description="Helical" evidence="9">
    <location>
        <begin position="389"/>
        <end position="407"/>
    </location>
</feature>
<dbReference type="Pfam" id="PF00106">
    <property type="entry name" value="adh_short"/>
    <property type="match status" value="1"/>
</dbReference>
<feature type="compositionally biased region" description="Basic and acidic residues" evidence="8">
    <location>
        <begin position="743"/>
        <end position="757"/>
    </location>
</feature>
<evidence type="ECO:0000313" key="11">
    <source>
        <dbReference type="Proteomes" id="UP000009886"/>
    </source>
</evidence>
<dbReference type="Pfam" id="PF03452">
    <property type="entry name" value="Anp1"/>
    <property type="match status" value="1"/>
</dbReference>
<gene>
    <name evidence="10" type="ORF">PDIP_80840</name>
</gene>
<dbReference type="SUPFAM" id="SSF53448">
    <property type="entry name" value="Nucleotide-diphospho-sugar transferases"/>
    <property type="match status" value="1"/>
</dbReference>
<sequence>MGTPLTETVIITGGDGLLGSKIAIEIAKKQPFVHLLLTAKEIRTDDVRDVMGKIRLIGPRSIEVLTLDLTDLKSVASFAKATVDRVRLRDIPPVTSLIHSAVATSYVIEDLTSDGYDPVYQTNCLSPFLLTIGLLEAFRAGDGTPKSGAKVINIGCSAMSSGRLDYFDRDYGRNGRRPGTTLSAKEENLRFRSSKLMASVALYALRRSLIWTGNISLDIFTLDPGGMTGQSTLRTKAPMSVRVAHQTRSGLRPFLRMVSRSSMNKARGPAKAIARVAFHIDTVGNWQKEHYFILDSDYEAASVLLSLRDGEKVNKLLIQMMQMIEVETKQMDSPAPLRPQLTPAVMNRHVLEKGHSAYPRGSAFSISPNRFQPRSPPALRRRRQLFQRLCLLGGVSLVLFLLIFPSWRAAILPTISLGLLSYPGDLHLQTVRYYDLSEVQGTEKGWEREERVLMCTPLRDASSHLPMFFSHLRNLTYPHHLIDLAFLVSDSRDDTLGILSRMLEDTQKDPDPKMPFGEISVIQKDFGQKVQQDVESRHGFEAQASRRKLMAQARNWLLSATLRPTHSWVYWRDADVETAPFTIIEDLMRHNKDVIVPNVWRPLPDWLGGEQPYDLNSWQESETALALADTLDEDAVIVEGYAEYATWRPHLAYLRDPYGDPDMEMELDGIGGVSILAKARVFRAGVHFPAFSFEKHAETEGFGKMAKRMKFSVIGLPHYTIWHLYEPSVDDLRHMEEMEVERLAREKEEQERAEQKDSTQSMPLDTDHIVNGEEVQGSADGPVGQPMKDTVEAQGHLKAQAETVDHAEKAEVVKKAKL</sequence>
<evidence type="ECO:0000256" key="4">
    <source>
        <dbReference type="ARBA" id="ARBA00022989"/>
    </source>
</evidence>
<dbReference type="EMBL" id="AKCU01000488">
    <property type="protein sequence ID" value="EKV06054.1"/>
    <property type="molecule type" value="Genomic_DNA"/>
</dbReference>
<dbReference type="KEGG" id="pdp:PDIP_80840"/>
<evidence type="ECO:0000256" key="2">
    <source>
        <dbReference type="ARBA" id="ARBA00022692"/>
    </source>
</evidence>
<dbReference type="HOGENOM" id="CLU_018302_0_0_1"/>
<reference evidence="11" key="1">
    <citation type="journal article" date="2012" name="BMC Genomics">
        <title>Genome sequence of the necrotrophic fungus Penicillium digitatum, the main postharvest pathogen of citrus.</title>
        <authorList>
            <person name="Marcet-Houben M."/>
            <person name="Ballester A.-R."/>
            <person name="de la Fuente B."/>
            <person name="Harries E."/>
            <person name="Marcos J.F."/>
            <person name="Gonzalez-Candelas L."/>
            <person name="Gabaldon T."/>
        </authorList>
    </citation>
    <scope>NUCLEOTIDE SEQUENCE [LARGE SCALE GENOMIC DNA]</scope>
    <source>
        <strain evidence="11">Pd1 / CECT 20795</strain>
    </source>
</reference>
<comment type="subcellular location">
    <subcellularLocation>
        <location evidence="1">Golgi apparatus membrane</location>
        <topology evidence="1">Single-pass type II membrane protein</topology>
    </subcellularLocation>
</comment>
<evidence type="ECO:0000256" key="8">
    <source>
        <dbReference type="SAM" id="MobiDB-lite"/>
    </source>
</evidence>
<dbReference type="InterPro" id="IPR002347">
    <property type="entry name" value="SDR_fam"/>
</dbReference>
<dbReference type="Gene3D" id="3.90.550.10">
    <property type="entry name" value="Spore Coat Polysaccharide Biosynthesis Protein SpsA, Chain A"/>
    <property type="match status" value="1"/>
</dbReference>
<dbReference type="Proteomes" id="UP000009886">
    <property type="component" value="Unassembled WGS sequence"/>
</dbReference>
<feature type="compositionally biased region" description="Basic and acidic residues" evidence="8">
    <location>
        <begin position="803"/>
        <end position="818"/>
    </location>
</feature>
<dbReference type="SUPFAM" id="SSF51735">
    <property type="entry name" value="NAD(P)-binding Rossmann-fold domains"/>
    <property type="match status" value="1"/>
</dbReference>
<proteinExistence type="inferred from homology"/>
<feature type="region of interest" description="Disordered" evidence="8">
    <location>
        <begin position="743"/>
        <end position="818"/>
    </location>
</feature>
<dbReference type="FunFam" id="3.90.550.10:FF:000017">
    <property type="entry name" value="Mannan polymerase II complex ANP1 subunit"/>
    <property type="match status" value="1"/>
</dbReference>
<protein>
    <recommendedName>
        <fullName evidence="12">Mannan polymerase II complex ANP1 subunit Anp1</fullName>
    </recommendedName>
</protein>
<keyword evidence="2 9" id="KW-0812">Transmembrane</keyword>
<evidence type="ECO:0000256" key="3">
    <source>
        <dbReference type="ARBA" id="ARBA00022968"/>
    </source>
</evidence>
<dbReference type="GO" id="GO:0000136">
    <property type="term" value="C:mannan polymerase complex"/>
    <property type="evidence" value="ECO:0007669"/>
    <property type="project" value="TreeGrafter"/>
</dbReference>
<keyword evidence="4 9" id="KW-1133">Transmembrane helix</keyword>
<dbReference type="GO" id="GO:0000009">
    <property type="term" value="F:alpha-1,6-mannosyltransferase activity"/>
    <property type="evidence" value="ECO:0007669"/>
    <property type="project" value="TreeGrafter"/>
</dbReference>
<accession>K9FA45</accession>
<dbReference type="Gene3D" id="3.40.50.720">
    <property type="entry name" value="NAD(P)-binding Rossmann-like Domain"/>
    <property type="match status" value="1"/>
</dbReference>
<comment type="similarity">
    <text evidence="7">Belongs to the ANP1/MMN9/VAN1 family.</text>
</comment>
<dbReference type="GO" id="GO:0006487">
    <property type="term" value="P:protein N-linked glycosylation"/>
    <property type="evidence" value="ECO:0007669"/>
    <property type="project" value="TreeGrafter"/>
</dbReference>
<name>K9FA45_PEND1</name>
<evidence type="ECO:0008006" key="12">
    <source>
        <dbReference type="Google" id="ProtNLM"/>
    </source>
</evidence>
<dbReference type="VEuPathDB" id="FungiDB:PDIP_80840"/>
<dbReference type="OrthoDB" id="204164at2759"/>
<evidence type="ECO:0000313" key="10">
    <source>
        <dbReference type="EMBL" id="EKV06054.1"/>
    </source>
</evidence>
<evidence type="ECO:0000256" key="5">
    <source>
        <dbReference type="ARBA" id="ARBA00023034"/>
    </source>
</evidence>
<dbReference type="InterPro" id="IPR029044">
    <property type="entry name" value="Nucleotide-diphossugar_trans"/>
</dbReference>
<organism evidence="10 11">
    <name type="scientific">Penicillium digitatum (strain Pd1 / CECT 20795)</name>
    <name type="common">Green mold</name>
    <dbReference type="NCBI Taxonomy" id="1170230"/>
    <lineage>
        <taxon>Eukaryota</taxon>
        <taxon>Fungi</taxon>
        <taxon>Dikarya</taxon>
        <taxon>Ascomycota</taxon>
        <taxon>Pezizomycotina</taxon>
        <taxon>Eurotiomycetes</taxon>
        <taxon>Eurotiomycetidae</taxon>
        <taxon>Eurotiales</taxon>
        <taxon>Aspergillaceae</taxon>
        <taxon>Penicillium</taxon>
    </lineage>
</organism>
<dbReference type="RefSeq" id="XP_014532241.2">
    <property type="nucleotide sequence ID" value="XM_014676755.2"/>
</dbReference>
<comment type="caution">
    <text evidence="10">The sequence shown here is derived from an EMBL/GenBank/DDBJ whole genome shotgun (WGS) entry which is preliminary data.</text>
</comment>
<dbReference type="PANTHER" id="PTHR43083:SF2">
    <property type="entry name" value="MANNAN POLYMERASE II COMPLEX ANP1 SUBUNIT"/>
    <property type="match status" value="1"/>
</dbReference>
<dbReference type="GO" id="GO:0000032">
    <property type="term" value="P:cell wall mannoprotein biosynthetic process"/>
    <property type="evidence" value="ECO:0007669"/>
    <property type="project" value="TreeGrafter"/>
</dbReference>
<keyword evidence="5" id="KW-0333">Golgi apparatus</keyword>
<dbReference type="PANTHER" id="PTHR43083">
    <property type="entry name" value="MANNAN POLYMERASE II"/>
    <property type="match status" value="1"/>
</dbReference>
<keyword evidence="3" id="KW-0735">Signal-anchor</keyword>